<keyword evidence="2" id="KW-0012">Acyltransferase</keyword>
<evidence type="ECO:0000256" key="2">
    <source>
        <dbReference type="ARBA" id="ARBA00023315"/>
    </source>
</evidence>
<evidence type="ECO:0000313" key="4">
    <source>
        <dbReference type="EMBL" id="XAG74721.1"/>
    </source>
</evidence>
<dbReference type="Pfam" id="PF00583">
    <property type="entry name" value="Acetyltransf_1"/>
    <property type="match status" value="1"/>
</dbReference>
<name>A0AAU6UKI7_UNCXX</name>
<dbReference type="EMBL" id="CP095347">
    <property type="protein sequence ID" value="XAG74721.1"/>
    <property type="molecule type" value="Genomic_DNA"/>
</dbReference>
<dbReference type="Gene3D" id="3.40.630.30">
    <property type="match status" value="1"/>
</dbReference>
<dbReference type="InterPro" id="IPR050832">
    <property type="entry name" value="Bact_Acetyltransf"/>
</dbReference>
<proteinExistence type="predicted"/>
<evidence type="ECO:0000259" key="3">
    <source>
        <dbReference type="PROSITE" id="PS51186"/>
    </source>
</evidence>
<dbReference type="AlphaFoldDB" id="A0AAU6UKI7"/>
<dbReference type="CDD" id="cd04301">
    <property type="entry name" value="NAT_SF"/>
    <property type="match status" value="1"/>
</dbReference>
<evidence type="ECO:0000313" key="5">
    <source>
        <dbReference type="EMBL" id="XAG74725.1"/>
    </source>
</evidence>
<dbReference type="InterPro" id="IPR016181">
    <property type="entry name" value="Acyl_CoA_acyltransferase"/>
</dbReference>
<keyword evidence="1" id="KW-0808">Transferase</keyword>
<dbReference type="PANTHER" id="PTHR43877">
    <property type="entry name" value="AMINOALKYLPHOSPHONATE N-ACETYLTRANSFERASE-RELATED-RELATED"/>
    <property type="match status" value="1"/>
</dbReference>
<protein>
    <submittedName>
        <fullName evidence="5">GNAT family N-acetyltransferase</fullName>
    </submittedName>
</protein>
<feature type="domain" description="N-acetyltransferase" evidence="3">
    <location>
        <begin position="3"/>
        <end position="169"/>
    </location>
</feature>
<dbReference type="PROSITE" id="PS51186">
    <property type="entry name" value="GNAT"/>
    <property type="match status" value="1"/>
</dbReference>
<sequence>MKFRVRKALLSDVDKIARIHVNSWAYAYSGLMPQSYIDSYTFEKRQKLWLNIIQRELAEVLVADCDGKVGGFLCFGQPKTLKGTDVYELSSIYIDPGKIGTGVGQSLYDECESMLRKLKARKVSLWALDSNAYALNFYIKQGFIATGEINEECANDVVLNDIELAKELSA</sequence>
<dbReference type="GO" id="GO:0016747">
    <property type="term" value="F:acyltransferase activity, transferring groups other than amino-acyl groups"/>
    <property type="evidence" value="ECO:0007669"/>
    <property type="project" value="InterPro"/>
</dbReference>
<organism evidence="5">
    <name type="scientific">bacterium 19NY04SH03</name>
    <dbReference type="NCBI Taxonomy" id="2920647"/>
    <lineage>
        <taxon>Bacteria</taxon>
    </lineage>
</organism>
<accession>A0AAU6UKI7</accession>
<dbReference type="InterPro" id="IPR000182">
    <property type="entry name" value="GNAT_dom"/>
</dbReference>
<gene>
    <name evidence="4" type="ORF">MRN42_18505</name>
    <name evidence="5" type="ORF">MRN42_18535</name>
</gene>
<reference evidence="5" key="1">
    <citation type="submission" date="2022-03" db="EMBL/GenBank/DDBJ databases">
        <title>Sea Food Isolates.</title>
        <authorList>
            <person name="Li c."/>
        </authorList>
    </citation>
    <scope>NUCLEOTIDE SEQUENCE</scope>
    <source>
        <strain evidence="5">19NY04SH03</strain>
    </source>
</reference>
<evidence type="ECO:0000256" key="1">
    <source>
        <dbReference type="ARBA" id="ARBA00022679"/>
    </source>
</evidence>
<dbReference type="EMBL" id="CP095347">
    <property type="protein sequence ID" value="XAG74725.1"/>
    <property type="molecule type" value="Genomic_DNA"/>
</dbReference>
<dbReference type="SUPFAM" id="SSF55729">
    <property type="entry name" value="Acyl-CoA N-acyltransferases (Nat)"/>
    <property type="match status" value="1"/>
</dbReference>